<dbReference type="AlphaFoldDB" id="A0A5K8AHP2"/>
<dbReference type="EMBL" id="AP021879">
    <property type="protein sequence ID" value="BBO92187.1"/>
    <property type="molecule type" value="Genomic_DNA"/>
</dbReference>
<keyword evidence="3" id="KW-1185">Reference proteome</keyword>
<accession>A0A5K8AHP2</accession>
<evidence type="ECO:0000313" key="2">
    <source>
        <dbReference type="EMBL" id="BBO92187.1"/>
    </source>
</evidence>
<name>A0A5K8AHP2_9BACT</name>
<protein>
    <submittedName>
        <fullName evidence="2">Uncharacterized protein</fullName>
    </submittedName>
</protein>
<dbReference type="RefSeq" id="WP_155312964.1">
    <property type="nucleotide sequence ID" value="NZ_AP021879.1"/>
</dbReference>
<evidence type="ECO:0000313" key="3">
    <source>
        <dbReference type="Proteomes" id="UP000422108"/>
    </source>
</evidence>
<organism evidence="2 3">
    <name type="scientific">Desulfosarcina ovata subsp. ovata</name>
    <dbReference type="NCBI Taxonomy" id="2752305"/>
    <lineage>
        <taxon>Bacteria</taxon>
        <taxon>Pseudomonadati</taxon>
        <taxon>Thermodesulfobacteriota</taxon>
        <taxon>Desulfobacteria</taxon>
        <taxon>Desulfobacterales</taxon>
        <taxon>Desulfosarcinaceae</taxon>
        <taxon>Desulfosarcina</taxon>
    </lineage>
</organism>
<dbReference type="Proteomes" id="UP000422108">
    <property type="component" value="Chromosome"/>
</dbReference>
<reference evidence="2 3" key="1">
    <citation type="submission" date="2019-11" db="EMBL/GenBank/DDBJ databases">
        <title>Comparative genomics of hydrocarbon-degrading Desulfosarcina strains.</title>
        <authorList>
            <person name="Watanabe M."/>
            <person name="Kojima H."/>
            <person name="Fukui M."/>
        </authorList>
    </citation>
    <scope>NUCLEOTIDE SEQUENCE [LARGE SCALE GENOMIC DNA]</scope>
    <source>
        <strain evidence="3">oXyS1</strain>
    </source>
</reference>
<gene>
    <name evidence="2" type="ORF">DSCOOX_53670</name>
</gene>
<evidence type="ECO:0000256" key="1">
    <source>
        <dbReference type="SAM" id="MobiDB-lite"/>
    </source>
</evidence>
<proteinExistence type="predicted"/>
<sequence length="123" mass="13387">MTLSDQEWEQRILCSDGNCIGIIGADGRCKECGKPYDGQLPLPSDDGGAIREDDNDSMTSPQTIDPVLTEALTTVSDFIRQVTGTAPTSAELADALRRYFVLNEIKEHILMVREGGDGDSETH</sequence>
<feature type="region of interest" description="Disordered" evidence="1">
    <location>
        <begin position="36"/>
        <end position="62"/>
    </location>
</feature>